<feature type="transmembrane region" description="Helical" evidence="1">
    <location>
        <begin position="319"/>
        <end position="352"/>
    </location>
</feature>
<feature type="transmembrane region" description="Helical" evidence="1">
    <location>
        <begin position="233"/>
        <end position="261"/>
    </location>
</feature>
<feature type="transmembrane region" description="Helical" evidence="1">
    <location>
        <begin position="47"/>
        <end position="66"/>
    </location>
</feature>
<feature type="transmembrane region" description="Helical" evidence="1">
    <location>
        <begin position="295"/>
        <end position="313"/>
    </location>
</feature>
<feature type="transmembrane region" description="Helical" evidence="1">
    <location>
        <begin position="267"/>
        <end position="288"/>
    </location>
</feature>
<evidence type="ECO:0000313" key="3">
    <source>
        <dbReference type="Proteomes" id="UP000820669"/>
    </source>
</evidence>
<dbReference type="EMBL" id="JAAXLA010000089">
    <property type="protein sequence ID" value="NMI01556.1"/>
    <property type="molecule type" value="Genomic_DNA"/>
</dbReference>
<feature type="transmembrane region" description="Helical" evidence="1">
    <location>
        <begin position="406"/>
        <end position="426"/>
    </location>
</feature>
<keyword evidence="3" id="KW-1185">Reference proteome</keyword>
<evidence type="ECO:0000256" key="1">
    <source>
        <dbReference type="SAM" id="Phobius"/>
    </source>
</evidence>
<dbReference type="Proteomes" id="UP000820669">
    <property type="component" value="Unassembled WGS sequence"/>
</dbReference>
<gene>
    <name evidence="2" type="ORF">HF526_30295</name>
</gene>
<feature type="transmembrane region" description="Helical" evidence="1">
    <location>
        <begin position="24"/>
        <end position="41"/>
    </location>
</feature>
<name>A0ABX1SJ28_9PSEU</name>
<keyword evidence="1" id="KW-0472">Membrane</keyword>
<comment type="caution">
    <text evidence="2">The sequence shown here is derived from an EMBL/GenBank/DDBJ whole genome shotgun (WGS) entry which is preliminary data.</text>
</comment>
<organism evidence="2 3">
    <name type="scientific">Pseudonocardia acidicola</name>
    <dbReference type="NCBI Taxonomy" id="2724939"/>
    <lineage>
        <taxon>Bacteria</taxon>
        <taxon>Bacillati</taxon>
        <taxon>Actinomycetota</taxon>
        <taxon>Actinomycetes</taxon>
        <taxon>Pseudonocardiales</taxon>
        <taxon>Pseudonocardiaceae</taxon>
        <taxon>Pseudonocardia</taxon>
    </lineage>
</organism>
<proteinExistence type="predicted"/>
<protein>
    <recommendedName>
        <fullName evidence="4">Beta-carotene 15,15'-monooxygenase</fullName>
    </recommendedName>
</protein>
<feature type="transmembrane region" description="Helical" evidence="1">
    <location>
        <begin position="96"/>
        <end position="120"/>
    </location>
</feature>
<evidence type="ECO:0000313" key="2">
    <source>
        <dbReference type="EMBL" id="NMI01556.1"/>
    </source>
</evidence>
<feature type="transmembrane region" description="Helical" evidence="1">
    <location>
        <begin position="364"/>
        <end position="386"/>
    </location>
</feature>
<evidence type="ECO:0008006" key="4">
    <source>
        <dbReference type="Google" id="ProtNLM"/>
    </source>
</evidence>
<reference evidence="2 3" key="1">
    <citation type="submission" date="2020-04" db="EMBL/GenBank/DDBJ databases">
        <authorList>
            <person name="Klaysubun C."/>
            <person name="Duangmal K."/>
            <person name="Lipun K."/>
        </authorList>
    </citation>
    <scope>NUCLEOTIDE SEQUENCE [LARGE SCALE GENOMIC DNA]</scope>
    <source>
        <strain evidence="2 3">K10HN5</strain>
    </source>
</reference>
<feature type="transmembrane region" description="Helical" evidence="1">
    <location>
        <begin position="447"/>
        <end position="465"/>
    </location>
</feature>
<keyword evidence="1" id="KW-0812">Transmembrane</keyword>
<keyword evidence="1" id="KW-1133">Transmembrane helix</keyword>
<feature type="transmembrane region" description="Helical" evidence="1">
    <location>
        <begin position="132"/>
        <end position="154"/>
    </location>
</feature>
<feature type="transmembrane region" description="Helical" evidence="1">
    <location>
        <begin position="520"/>
        <end position="542"/>
    </location>
</feature>
<feature type="transmembrane region" description="Helical" evidence="1">
    <location>
        <begin position="477"/>
        <end position="499"/>
    </location>
</feature>
<dbReference type="RefSeq" id="WP_169385010.1">
    <property type="nucleotide sequence ID" value="NZ_JAAXLA010000089.1"/>
</dbReference>
<sequence>MTAVQTAQASTVAEPQPLRLEFRFLRAVVLALLTGATAFLGRQSGVLDGKIGLAFLAVVVLAVPTSRQLSRRILLAACLAAGYIPVLWWWPLPVGGVGRITLLLTVVTASLGAWVGMAFNPTSRIRRLMPKLAPVDAIPPLLAILGAAALYPWLQPKSGFQALSLLMTGWDNSAHFSMVHMIRTYGVTVDMIAPSPSGGSWQFATYPQGFHALATAVVETILGPRVRDLGLELVAYTHAVAIITILACISLVAGLCALPSLRRRPVIAAPIAAFVAAVFFFGPASNAIQEGFTNFVFACALVGAAALVGVPMARAVSPLHVGALVGAMVGIANGWILLLVPAAPVAVMAALPLRRGRWAVPTRYGVATTVIVLVGLACVIRAVVVVARLPVGNPLVLTGGIVQPDMGVVVAAVLGALALCSTVGCLSKVGRGTLSSSAVRARTLSGVPLIGIAAAAVLAAMQISANGQVSYYGLKFITGLEIICLVLLSIAAAFILSSWRRDQTVAPVRTRRPGVTMHKAAISLTLSIAATQSFGFAVPGLASVGLPATAAGVANRSEQVAAINAPTSATGVLRAASLQSDVGDASVFYFNYPSDNKVHPIAAAQWYFALTNTWTRQLNTVAGELMTETTSISDLAAEIRELFLTRPEAFAAVPADQVEAVRDVLELPWMSDHVIGW</sequence>
<accession>A0ABX1SJ28</accession>
<feature type="transmembrane region" description="Helical" evidence="1">
    <location>
        <begin position="73"/>
        <end position="90"/>
    </location>
</feature>